<proteinExistence type="predicted"/>
<dbReference type="OrthoDB" id="21380at2759"/>
<evidence type="ECO:0000313" key="1">
    <source>
        <dbReference type="EnsemblMetazoa" id="CLYHEMP011448.1"/>
    </source>
</evidence>
<sequence length="457" mass="52259">MSGRHLIGTRFFLEIGQRQDVDEIQNLIKAHGGKIETFLWKNVDYYMIDASSSTTLRKPLNKVKTKCTDNAHKHFTRAQEMVALARNQSNPSKLTRSERAKLMGIRIITVDAFYKWVKEIDQLKDQQRNILKNKPSTSKSNQSIIKVEDNSQRYCPEVKKFKTGLPQLKFTGLGSPFEYLQIYNLRSTQSLTAVNTCKLTTALECESKKVTKLMNGDRKPRFCELSPVNDNSQDVNLKSLKHQESIKQKYEGVDELISAGQSFHDFILHREQEACSSNEIEGEKEDKTIPSSDITTSAITPIEVSIKNGYGIVRKRKRKHPNQQNDLSSNQSSVESIDTDCVCISGKRKLISLETKRFVAIAQLQQRLRRAERPISERGSNLVEIPTFHTAANNDFERISNAPKNITHRVTRQTKSVIYRSKDHVQIRRSKRLATDCFGTKRIRVPILVAEPQPQQK</sequence>
<evidence type="ECO:0008006" key="3">
    <source>
        <dbReference type="Google" id="ProtNLM"/>
    </source>
</evidence>
<dbReference type="Proteomes" id="UP000594262">
    <property type="component" value="Unplaced"/>
</dbReference>
<dbReference type="RefSeq" id="XP_066925256.1">
    <property type="nucleotide sequence ID" value="XM_067069155.1"/>
</dbReference>
<accession>A0A7M5WST2</accession>
<dbReference type="GeneID" id="136812625"/>
<dbReference type="EnsemblMetazoa" id="CLYHEMT011448.1">
    <property type="protein sequence ID" value="CLYHEMP011448.1"/>
    <property type="gene ID" value="CLYHEMG011448"/>
</dbReference>
<evidence type="ECO:0000313" key="2">
    <source>
        <dbReference type="Proteomes" id="UP000594262"/>
    </source>
</evidence>
<organism evidence="1 2">
    <name type="scientific">Clytia hemisphaerica</name>
    <dbReference type="NCBI Taxonomy" id="252671"/>
    <lineage>
        <taxon>Eukaryota</taxon>
        <taxon>Metazoa</taxon>
        <taxon>Cnidaria</taxon>
        <taxon>Hydrozoa</taxon>
        <taxon>Hydroidolina</taxon>
        <taxon>Leptothecata</taxon>
        <taxon>Obeliida</taxon>
        <taxon>Clytiidae</taxon>
        <taxon>Clytia</taxon>
    </lineage>
</organism>
<keyword evidence="2" id="KW-1185">Reference proteome</keyword>
<protein>
    <recommendedName>
        <fullName evidence="3">BRCT domain-containing protein</fullName>
    </recommendedName>
</protein>
<reference evidence="1" key="1">
    <citation type="submission" date="2021-01" db="UniProtKB">
        <authorList>
            <consortium name="EnsemblMetazoa"/>
        </authorList>
    </citation>
    <scope>IDENTIFICATION</scope>
</reference>
<name>A0A7M5WST2_9CNID</name>
<dbReference type="AlphaFoldDB" id="A0A7M5WST2"/>